<protein>
    <submittedName>
        <fullName evidence="2">Uncharacterized protein</fullName>
    </submittedName>
</protein>
<keyword evidence="1" id="KW-0812">Transmembrane</keyword>
<dbReference type="Proteomes" id="UP000324222">
    <property type="component" value="Unassembled WGS sequence"/>
</dbReference>
<dbReference type="EMBL" id="VSRR010007098">
    <property type="protein sequence ID" value="MPC46216.1"/>
    <property type="molecule type" value="Genomic_DNA"/>
</dbReference>
<evidence type="ECO:0000256" key="1">
    <source>
        <dbReference type="SAM" id="Phobius"/>
    </source>
</evidence>
<comment type="caution">
    <text evidence="2">The sequence shown here is derived from an EMBL/GenBank/DDBJ whole genome shotgun (WGS) entry which is preliminary data.</text>
</comment>
<proteinExistence type="predicted"/>
<gene>
    <name evidence="2" type="ORF">E2C01_039929</name>
</gene>
<name>A0A5B7FL29_PORTR</name>
<accession>A0A5B7FL29</accession>
<evidence type="ECO:0000313" key="2">
    <source>
        <dbReference type="EMBL" id="MPC46216.1"/>
    </source>
</evidence>
<reference evidence="2 3" key="1">
    <citation type="submission" date="2019-05" db="EMBL/GenBank/DDBJ databases">
        <title>Another draft genome of Portunus trituberculatus and its Hox gene families provides insights of decapod evolution.</title>
        <authorList>
            <person name="Jeong J.-H."/>
            <person name="Song I."/>
            <person name="Kim S."/>
            <person name="Choi T."/>
            <person name="Kim D."/>
            <person name="Ryu S."/>
            <person name="Kim W."/>
        </authorList>
    </citation>
    <scope>NUCLEOTIDE SEQUENCE [LARGE SCALE GENOMIC DNA]</scope>
    <source>
        <tissue evidence="2">Muscle</tissue>
    </source>
</reference>
<keyword evidence="1" id="KW-1133">Transmembrane helix</keyword>
<organism evidence="2 3">
    <name type="scientific">Portunus trituberculatus</name>
    <name type="common">Swimming crab</name>
    <name type="synonym">Neptunus trituberculatus</name>
    <dbReference type="NCBI Taxonomy" id="210409"/>
    <lineage>
        <taxon>Eukaryota</taxon>
        <taxon>Metazoa</taxon>
        <taxon>Ecdysozoa</taxon>
        <taxon>Arthropoda</taxon>
        <taxon>Crustacea</taxon>
        <taxon>Multicrustacea</taxon>
        <taxon>Malacostraca</taxon>
        <taxon>Eumalacostraca</taxon>
        <taxon>Eucarida</taxon>
        <taxon>Decapoda</taxon>
        <taxon>Pleocyemata</taxon>
        <taxon>Brachyura</taxon>
        <taxon>Eubrachyura</taxon>
        <taxon>Portunoidea</taxon>
        <taxon>Portunidae</taxon>
        <taxon>Portuninae</taxon>
        <taxon>Portunus</taxon>
    </lineage>
</organism>
<feature type="transmembrane region" description="Helical" evidence="1">
    <location>
        <begin position="99"/>
        <end position="121"/>
    </location>
</feature>
<sequence>MKGRLMVYEEGHRCVWGCWAKRELPLRSVVVCVALYKTLSAGKWLVVITGTMRANYEQSTFGLLTTNLPATIKSLGLHLHDAAEKRQIAGAVDGETSTFLVGTAIAGAIFIDYMLLAVIAATRRFVVSRNPYPASRDAHLTAALYSALDNFRY</sequence>
<keyword evidence="3" id="KW-1185">Reference proteome</keyword>
<dbReference type="AlphaFoldDB" id="A0A5B7FL29"/>
<evidence type="ECO:0000313" key="3">
    <source>
        <dbReference type="Proteomes" id="UP000324222"/>
    </source>
</evidence>
<keyword evidence="1" id="KW-0472">Membrane</keyword>